<dbReference type="KEGG" id="clec:106662324"/>
<organism evidence="4 5">
    <name type="scientific">Cimex lectularius</name>
    <name type="common">Bed bug</name>
    <name type="synonym">Acanthia lectularia</name>
    <dbReference type="NCBI Taxonomy" id="79782"/>
    <lineage>
        <taxon>Eukaryota</taxon>
        <taxon>Metazoa</taxon>
        <taxon>Ecdysozoa</taxon>
        <taxon>Arthropoda</taxon>
        <taxon>Hexapoda</taxon>
        <taxon>Insecta</taxon>
        <taxon>Pterygota</taxon>
        <taxon>Neoptera</taxon>
        <taxon>Paraneoptera</taxon>
        <taxon>Hemiptera</taxon>
        <taxon>Heteroptera</taxon>
        <taxon>Panheteroptera</taxon>
        <taxon>Cimicomorpha</taxon>
        <taxon>Cimicidae</taxon>
        <taxon>Cimex</taxon>
    </lineage>
</organism>
<keyword evidence="5" id="KW-1185">Reference proteome</keyword>
<keyword evidence="2" id="KW-0732">Signal</keyword>
<dbReference type="GeneID" id="106662324"/>
<dbReference type="PANTHER" id="PTHR21261">
    <property type="entry name" value="BEAT PROTEIN"/>
    <property type="match status" value="1"/>
</dbReference>
<dbReference type="PROSITE" id="PS50835">
    <property type="entry name" value="IG_LIKE"/>
    <property type="match status" value="1"/>
</dbReference>
<evidence type="ECO:0000313" key="4">
    <source>
        <dbReference type="EnsemblMetazoa" id="XP_014241833.1"/>
    </source>
</evidence>
<evidence type="ECO:0000259" key="3">
    <source>
        <dbReference type="PROSITE" id="PS50835"/>
    </source>
</evidence>
<name>A0A8I6TDP3_CIMLE</name>
<evidence type="ECO:0000256" key="1">
    <source>
        <dbReference type="SAM" id="Phobius"/>
    </source>
</evidence>
<dbReference type="PANTHER" id="PTHR21261:SF6">
    <property type="entry name" value="BEATEN PATH IIA-RELATED"/>
    <property type="match status" value="1"/>
</dbReference>
<dbReference type="SMART" id="SM00409">
    <property type="entry name" value="IG"/>
    <property type="match status" value="1"/>
</dbReference>
<proteinExistence type="predicted"/>
<feature type="domain" description="Ig-like" evidence="3">
    <location>
        <begin position="16"/>
        <end position="125"/>
    </location>
</feature>
<dbReference type="InterPro" id="IPR003599">
    <property type="entry name" value="Ig_sub"/>
</dbReference>
<keyword evidence="1" id="KW-0812">Transmembrane</keyword>
<dbReference type="AlphaFoldDB" id="A0A8I6TDP3"/>
<sequence>MTPLLFCLTFCLLALPDCWCLEGLALDIYPETAHRGGEVRMVCSYDLGVAPLCYVKWYRGNFEFYRYTPSEDPPHKLFPYPGIHVNVGQSNGTQVVLEGLGLGLSGKVTCEVTTDTVIPETTSLTAQLTVLDLPESGPLLQLERPIDSYSPGETLRANCSSPPSKPAPILNFIVNGNPCWKEGACERRVVPLSDTLHWSASYLTLHLKPTHFRGGSLKIRCTAVIKGFYKEEAQVDLRENTVYQTVMVGSLNTRHLASSSLMFEFGYNLTIASFCLLWIFR</sequence>
<dbReference type="Proteomes" id="UP000494040">
    <property type="component" value="Unassembled WGS sequence"/>
</dbReference>
<feature type="chain" id="PRO_5035251558" description="Ig-like domain-containing protein" evidence="2">
    <location>
        <begin position="21"/>
        <end position="281"/>
    </location>
</feature>
<dbReference type="RefSeq" id="XP_014241833.1">
    <property type="nucleotide sequence ID" value="XM_014386347.2"/>
</dbReference>
<protein>
    <recommendedName>
        <fullName evidence="3">Ig-like domain-containing protein</fullName>
    </recommendedName>
</protein>
<feature type="transmembrane region" description="Helical" evidence="1">
    <location>
        <begin position="261"/>
        <end position="280"/>
    </location>
</feature>
<accession>A0A8I6TDP3</accession>
<evidence type="ECO:0000313" key="5">
    <source>
        <dbReference type="Proteomes" id="UP000494040"/>
    </source>
</evidence>
<dbReference type="OMA" id="VDMNRSN"/>
<dbReference type="EnsemblMetazoa" id="XM_014386347.2">
    <property type="protein sequence ID" value="XP_014241833.1"/>
    <property type="gene ID" value="LOC106662324"/>
</dbReference>
<feature type="signal peptide" evidence="2">
    <location>
        <begin position="1"/>
        <end position="20"/>
    </location>
</feature>
<dbReference type="SUPFAM" id="SSF48726">
    <property type="entry name" value="Immunoglobulin"/>
    <property type="match status" value="1"/>
</dbReference>
<dbReference type="InterPro" id="IPR036179">
    <property type="entry name" value="Ig-like_dom_sf"/>
</dbReference>
<dbReference type="InterPro" id="IPR007110">
    <property type="entry name" value="Ig-like_dom"/>
</dbReference>
<keyword evidence="1" id="KW-1133">Transmembrane helix</keyword>
<keyword evidence="1" id="KW-0472">Membrane</keyword>
<evidence type="ECO:0000256" key="2">
    <source>
        <dbReference type="SAM" id="SignalP"/>
    </source>
</evidence>
<reference evidence="4" key="1">
    <citation type="submission" date="2022-01" db="UniProtKB">
        <authorList>
            <consortium name="EnsemblMetazoa"/>
        </authorList>
    </citation>
    <scope>IDENTIFICATION</scope>
</reference>
<dbReference type="OrthoDB" id="196393at2759"/>